<sequence>MKLFRILSLFGLFALAFNINLASANHAWGGYHWARTSNPFTLKLGDNLSTSWDSYLNVASADWSQSTVLDTTVVPGSANPKNCKAVSGQVQVCNSRYGNNGWLGIASIWISGSHITAGTVKMNDTYFNTSRYNTPAWKQFVVCQEVGHTFGLDHQDENFDNPNMNTCMDYTSNPSTNQHPNAHDYEELELIYAHLDSTTTIGSSILNSRGQEFGEEASDWGRSIRTSSDGKPSLFVKDLGNGNAVITHIIWAQ</sequence>
<dbReference type="STRING" id="1817821.A2717_01960"/>
<evidence type="ECO:0000313" key="2">
    <source>
        <dbReference type="EMBL" id="OGE74290.1"/>
    </source>
</evidence>
<evidence type="ECO:0000256" key="1">
    <source>
        <dbReference type="SAM" id="SignalP"/>
    </source>
</evidence>
<dbReference type="EMBL" id="MFEH01000001">
    <property type="protein sequence ID" value="OGE74290.1"/>
    <property type="molecule type" value="Genomic_DNA"/>
</dbReference>
<protein>
    <recommendedName>
        <fullName evidence="4">Peptidase M10 metallopeptidase domain-containing protein</fullName>
    </recommendedName>
</protein>
<organism evidence="2 3">
    <name type="scientific">Candidatus Doudnabacteria bacterium RIFCSPHIGHO2_01_FULL_41_86</name>
    <dbReference type="NCBI Taxonomy" id="1817821"/>
    <lineage>
        <taxon>Bacteria</taxon>
        <taxon>Candidatus Doudnaibacteriota</taxon>
    </lineage>
</organism>
<dbReference type="GO" id="GO:0008237">
    <property type="term" value="F:metallopeptidase activity"/>
    <property type="evidence" value="ECO:0007669"/>
    <property type="project" value="InterPro"/>
</dbReference>
<feature type="signal peptide" evidence="1">
    <location>
        <begin position="1"/>
        <end position="24"/>
    </location>
</feature>
<proteinExistence type="predicted"/>
<feature type="chain" id="PRO_5009520116" description="Peptidase M10 metallopeptidase domain-containing protein" evidence="1">
    <location>
        <begin position="25"/>
        <end position="253"/>
    </location>
</feature>
<evidence type="ECO:0000313" key="3">
    <source>
        <dbReference type="Proteomes" id="UP000177610"/>
    </source>
</evidence>
<dbReference type="SUPFAM" id="SSF55486">
    <property type="entry name" value="Metalloproteases ('zincins'), catalytic domain"/>
    <property type="match status" value="1"/>
</dbReference>
<dbReference type="AlphaFoldDB" id="A0A1F5NA16"/>
<gene>
    <name evidence="2" type="ORF">A2717_01960</name>
</gene>
<keyword evidence="1" id="KW-0732">Signal</keyword>
<name>A0A1F5NA16_9BACT</name>
<dbReference type="Gene3D" id="3.40.390.10">
    <property type="entry name" value="Collagenase (Catalytic Domain)"/>
    <property type="match status" value="1"/>
</dbReference>
<dbReference type="Proteomes" id="UP000177610">
    <property type="component" value="Unassembled WGS sequence"/>
</dbReference>
<reference evidence="2 3" key="1">
    <citation type="journal article" date="2016" name="Nat. Commun.">
        <title>Thousands of microbial genomes shed light on interconnected biogeochemical processes in an aquifer system.</title>
        <authorList>
            <person name="Anantharaman K."/>
            <person name="Brown C.T."/>
            <person name="Hug L.A."/>
            <person name="Sharon I."/>
            <person name="Castelle C.J."/>
            <person name="Probst A.J."/>
            <person name="Thomas B.C."/>
            <person name="Singh A."/>
            <person name="Wilkins M.J."/>
            <person name="Karaoz U."/>
            <person name="Brodie E.L."/>
            <person name="Williams K.H."/>
            <person name="Hubbard S.S."/>
            <person name="Banfield J.F."/>
        </authorList>
    </citation>
    <scope>NUCLEOTIDE SEQUENCE [LARGE SCALE GENOMIC DNA]</scope>
</reference>
<evidence type="ECO:0008006" key="4">
    <source>
        <dbReference type="Google" id="ProtNLM"/>
    </source>
</evidence>
<dbReference type="InterPro" id="IPR024079">
    <property type="entry name" value="MetalloPept_cat_dom_sf"/>
</dbReference>
<accession>A0A1F5NA16</accession>
<comment type="caution">
    <text evidence="2">The sequence shown here is derived from an EMBL/GenBank/DDBJ whole genome shotgun (WGS) entry which is preliminary data.</text>
</comment>